<name>A0A5Q0HF89_SACSY</name>
<protein>
    <submittedName>
        <fullName evidence="3">Aldo/keto reductase</fullName>
    </submittedName>
</protein>
<dbReference type="Proteomes" id="UP000325787">
    <property type="component" value="Chromosome"/>
</dbReference>
<dbReference type="OrthoDB" id="9768793at2"/>
<evidence type="ECO:0000313" key="4">
    <source>
        <dbReference type="Proteomes" id="UP000325787"/>
    </source>
</evidence>
<feature type="domain" description="NADP-dependent oxidoreductase" evidence="2">
    <location>
        <begin position="12"/>
        <end position="288"/>
    </location>
</feature>
<dbReference type="InterPro" id="IPR023210">
    <property type="entry name" value="NADP_OxRdtase_dom"/>
</dbReference>
<dbReference type="Gene3D" id="3.20.20.100">
    <property type="entry name" value="NADP-dependent oxidoreductase domain"/>
    <property type="match status" value="1"/>
</dbReference>
<dbReference type="EMBL" id="CP034550">
    <property type="protein sequence ID" value="QFZ24644.1"/>
    <property type="molecule type" value="Genomic_DNA"/>
</dbReference>
<keyword evidence="4" id="KW-1185">Reference proteome</keyword>
<dbReference type="InterPro" id="IPR050791">
    <property type="entry name" value="Aldo-Keto_reductase"/>
</dbReference>
<keyword evidence="1" id="KW-0560">Oxidoreductase</keyword>
<dbReference type="AlphaFoldDB" id="A0A5Q0HF89"/>
<evidence type="ECO:0000259" key="2">
    <source>
        <dbReference type="Pfam" id="PF00248"/>
    </source>
</evidence>
<dbReference type="InterPro" id="IPR036812">
    <property type="entry name" value="NAD(P)_OxRdtase_dom_sf"/>
</dbReference>
<proteinExistence type="predicted"/>
<dbReference type="Pfam" id="PF00248">
    <property type="entry name" value="Aldo_ket_red"/>
    <property type="match status" value="1"/>
</dbReference>
<dbReference type="PANTHER" id="PTHR43625">
    <property type="entry name" value="AFLATOXIN B1 ALDEHYDE REDUCTASE"/>
    <property type="match status" value="1"/>
</dbReference>
<evidence type="ECO:0000256" key="1">
    <source>
        <dbReference type="ARBA" id="ARBA00023002"/>
    </source>
</evidence>
<dbReference type="SUPFAM" id="SSF51430">
    <property type="entry name" value="NAD(P)-linked oxidoreductase"/>
    <property type="match status" value="1"/>
</dbReference>
<gene>
    <name evidence="3" type="ORF">EKG83_32325</name>
</gene>
<dbReference type="GO" id="GO:0016491">
    <property type="term" value="F:oxidoreductase activity"/>
    <property type="evidence" value="ECO:0007669"/>
    <property type="project" value="UniProtKB-KW"/>
</dbReference>
<sequence>MGAGGLVVPVQGLGCMRMTAPGNPVDESAASAVVNRALDLGVTFLDTADMYGEGLNEEIVGRAVRHRRDEAVIGTKFGAVRDADDNWTIRGDAAYVRTACEASLKRLGVDVIDLYYLARRDPKVPIEESVGAIAELVAEGKVRHVGLSEVTAEELRAAHAVHPITALQSEWSLCSRRVEPVVEVCAELGVGVVPYSPQGRGLLAGGRDSLGHYSAAAFAALIDLLGELARRHGAKPGQVALAWAQHRADVWGIPVVPIPGTTNVDHLECNVGALDIALGADELEALETAAAE</sequence>
<dbReference type="GO" id="GO:0005737">
    <property type="term" value="C:cytoplasm"/>
    <property type="evidence" value="ECO:0007669"/>
    <property type="project" value="TreeGrafter"/>
</dbReference>
<accession>A0A5Q0HF89</accession>
<dbReference type="PANTHER" id="PTHR43625:SF40">
    <property type="entry name" value="ALDO-KETO REDUCTASE YAKC [NADP(+)]"/>
    <property type="match status" value="1"/>
</dbReference>
<reference evidence="4" key="1">
    <citation type="journal article" date="2021" name="Curr. Microbiol.">
        <title>Complete genome of nocamycin-producing strain Saccharothrix syringae NRRL B-16468 reveals the biosynthetic potential for secondary metabolites.</title>
        <authorList>
            <person name="Mo X."/>
            <person name="Yang S."/>
        </authorList>
    </citation>
    <scope>NUCLEOTIDE SEQUENCE [LARGE SCALE GENOMIC DNA]</scope>
    <source>
        <strain evidence="4">ATCC 51364 / DSM 43886 / JCM 6844 / KCTC 9398 / NBRC 14523 / NRRL B-16468 / INA 2240</strain>
    </source>
</reference>
<dbReference type="PRINTS" id="PR00069">
    <property type="entry name" value="ALDKETRDTASE"/>
</dbReference>
<evidence type="ECO:0000313" key="3">
    <source>
        <dbReference type="EMBL" id="QFZ24644.1"/>
    </source>
</evidence>
<organism evidence="3 4">
    <name type="scientific">Saccharothrix syringae</name>
    <name type="common">Nocardiopsis syringae</name>
    <dbReference type="NCBI Taxonomy" id="103733"/>
    <lineage>
        <taxon>Bacteria</taxon>
        <taxon>Bacillati</taxon>
        <taxon>Actinomycetota</taxon>
        <taxon>Actinomycetes</taxon>
        <taxon>Pseudonocardiales</taxon>
        <taxon>Pseudonocardiaceae</taxon>
        <taxon>Saccharothrix</taxon>
    </lineage>
</organism>
<dbReference type="InterPro" id="IPR020471">
    <property type="entry name" value="AKR"/>
</dbReference>
<dbReference type="KEGG" id="ssyi:EKG83_32325"/>